<dbReference type="PANTHER" id="PTHR23416:SF23">
    <property type="entry name" value="ACETYLTRANSFERASE C18B11.09C-RELATED"/>
    <property type="match status" value="1"/>
</dbReference>
<reference evidence="4" key="1">
    <citation type="submission" date="2014-02" db="EMBL/GenBank/DDBJ databases">
        <authorList>
            <person name="Gan H."/>
        </authorList>
    </citation>
    <scope>NUCLEOTIDE SEQUENCE [LARGE SCALE GENOMIC DNA]</scope>
    <source>
        <strain evidence="4">S1</strain>
    </source>
</reference>
<name>A0A1L1PKP9_HYDIT</name>
<dbReference type="AlphaFoldDB" id="A0A1L1PKP9"/>
<proteinExistence type="inferred from homology"/>
<organism evidence="3 4">
    <name type="scientific">Hydrogenophaga intermedia</name>
    <dbReference type="NCBI Taxonomy" id="65786"/>
    <lineage>
        <taxon>Bacteria</taxon>
        <taxon>Pseudomonadati</taxon>
        <taxon>Pseudomonadota</taxon>
        <taxon>Betaproteobacteria</taxon>
        <taxon>Burkholderiales</taxon>
        <taxon>Comamonadaceae</taxon>
        <taxon>Hydrogenophaga</taxon>
    </lineage>
</organism>
<dbReference type="EMBL" id="CCAE010000059">
    <property type="protein sequence ID" value="CDN89960.1"/>
    <property type="molecule type" value="Genomic_DNA"/>
</dbReference>
<dbReference type="SUPFAM" id="SSF51161">
    <property type="entry name" value="Trimeric LpxA-like enzymes"/>
    <property type="match status" value="1"/>
</dbReference>
<keyword evidence="2 3" id="KW-0808">Transferase</keyword>
<dbReference type="CDD" id="cd05825">
    <property type="entry name" value="LbH_wcaF_like"/>
    <property type="match status" value="1"/>
</dbReference>
<dbReference type="GO" id="GO:0005829">
    <property type="term" value="C:cytosol"/>
    <property type="evidence" value="ECO:0007669"/>
    <property type="project" value="TreeGrafter"/>
</dbReference>
<evidence type="ECO:0000256" key="2">
    <source>
        <dbReference type="ARBA" id="ARBA00022679"/>
    </source>
</evidence>
<dbReference type="Gene3D" id="2.160.10.10">
    <property type="entry name" value="Hexapeptide repeat proteins"/>
    <property type="match status" value="1"/>
</dbReference>
<reference evidence="4" key="2">
    <citation type="submission" date="2014-11" db="EMBL/GenBank/DDBJ databases">
        <title>Draft genome sequence of Hydrogenophaga intermedia S1.</title>
        <authorList>
            <person name="Gan H.M."/>
            <person name="Chew T.H."/>
            <person name="Stolz A."/>
        </authorList>
    </citation>
    <scope>NUCLEOTIDE SEQUENCE [LARGE SCALE GENOMIC DNA]</scope>
    <source>
        <strain evidence="4">S1</strain>
    </source>
</reference>
<dbReference type="InterPro" id="IPR011004">
    <property type="entry name" value="Trimer_LpxA-like_sf"/>
</dbReference>
<accession>A0A1L1PKP9</accession>
<evidence type="ECO:0000313" key="4">
    <source>
        <dbReference type="Proteomes" id="UP000028878"/>
    </source>
</evidence>
<dbReference type="PANTHER" id="PTHR23416">
    <property type="entry name" value="SIALIC ACID SYNTHASE-RELATED"/>
    <property type="match status" value="1"/>
</dbReference>
<dbReference type="InterPro" id="IPR051159">
    <property type="entry name" value="Hexapeptide_acetyltransf"/>
</dbReference>
<dbReference type="InterPro" id="IPR001451">
    <property type="entry name" value="Hexapep"/>
</dbReference>
<dbReference type="GO" id="GO:0008374">
    <property type="term" value="F:O-acyltransferase activity"/>
    <property type="evidence" value="ECO:0007669"/>
    <property type="project" value="TreeGrafter"/>
</dbReference>
<dbReference type="RefSeq" id="WP_009515991.1">
    <property type="nucleotide sequence ID" value="NZ_CCAE010000059.1"/>
</dbReference>
<gene>
    <name evidence="3" type="ORF">BN948_04400</name>
</gene>
<dbReference type="Pfam" id="PF00132">
    <property type="entry name" value="Hexapep"/>
    <property type="match status" value="1"/>
</dbReference>
<protein>
    <submittedName>
        <fullName evidence="3">Transferase</fullName>
    </submittedName>
</protein>
<keyword evidence="4" id="KW-1185">Reference proteome</keyword>
<evidence type="ECO:0000313" key="3">
    <source>
        <dbReference type="EMBL" id="CDN89960.1"/>
    </source>
</evidence>
<evidence type="ECO:0000256" key="1">
    <source>
        <dbReference type="ARBA" id="ARBA00007274"/>
    </source>
</evidence>
<comment type="similarity">
    <text evidence="1">Belongs to the transferase hexapeptide repeat family.</text>
</comment>
<sequence length="194" mass="21349">MSDSLSDFGALRYRNDFSAADKLRRLVWEVVWLLAFRPTPRWALHGWRRFLLRAFGARIGAGCRIAPSCRVWAPWNLVMGELSALGDGVDCYSMGRITIGSKVAVSQRSFLCAGSHDIRSLSRPLTTGPIVIGDHAWVAAESFVHPNVVIGEGAVIGARSVVTQDMPAWSVCVGHPCRKIRHRVLTERRGGPDA</sequence>
<dbReference type="Proteomes" id="UP000028878">
    <property type="component" value="Unassembled WGS sequence"/>
</dbReference>